<organism evidence="2 3">
    <name type="scientific">Desulfonema ishimotonii</name>
    <dbReference type="NCBI Taxonomy" id="45657"/>
    <lineage>
        <taxon>Bacteria</taxon>
        <taxon>Pseudomonadati</taxon>
        <taxon>Thermodesulfobacteriota</taxon>
        <taxon>Desulfobacteria</taxon>
        <taxon>Desulfobacterales</taxon>
        <taxon>Desulfococcaceae</taxon>
        <taxon>Desulfonema</taxon>
    </lineage>
</organism>
<accession>A0A401FZC3</accession>
<reference evidence="3" key="1">
    <citation type="submission" date="2017-11" db="EMBL/GenBank/DDBJ databases">
        <authorList>
            <person name="Watanabe M."/>
            <person name="Kojima H."/>
        </authorList>
    </citation>
    <scope>NUCLEOTIDE SEQUENCE [LARGE SCALE GENOMIC DNA]</scope>
    <source>
        <strain evidence="3">Tokyo 01</strain>
    </source>
</reference>
<dbReference type="OrthoDB" id="483959at2"/>
<dbReference type="SUPFAM" id="SSF52980">
    <property type="entry name" value="Restriction endonuclease-like"/>
    <property type="match status" value="1"/>
</dbReference>
<dbReference type="GO" id="GO:0009307">
    <property type="term" value="P:DNA restriction-modification system"/>
    <property type="evidence" value="ECO:0007669"/>
    <property type="project" value="InterPro"/>
</dbReference>
<evidence type="ECO:0000313" key="2">
    <source>
        <dbReference type="EMBL" id="GBC62297.1"/>
    </source>
</evidence>
<evidence type="ECO:0000313" key="3">
    <source>
        <dbReference type="Proteomes" id="UP000288096"/>
    </source>
</evidence>
<dbReference type="Proteomes" id="UP000288096">
    <property type="component" value="Unassembled WGS sequence"/>
</dbReference>
<protein>
    <recommendedName>
        <fullName evidence="1">Restriction endonuclease type IV Mrr domain-containing protein</fullName>
    </recommendedName>
</protein>
<dbReference type="GO" id="GO:0004519">
    <property type="term" value="F:endonuclease activity"/>
    <property type="evidence" value="ECO:0007669"/>
    <property type="project" value="InterPro"/>
</dbReference>
<keyword evidence="3" id="KW-1185">Reference proteome</keyword>
<dbReference type="InterPro" id="IPR007560">
    <property type="entry name" value="Restrct_endonuc_IV_Mrr"/>
</dbReference>
<gene>
    <name evidence="2" type="ORF">DENIS_3266</name>
</gene>
<sequence>MATEDQYVEKIKNFSWQTLGCLWRSIKERHTPGWENGKAFEYMVLQAFRLEGAEVRWPYRVRLNGTEIEQIDGIIYIDGFACLTECKDYDRNVNFEPISKIRSQLMRRPVATIASIFSSSDFTEPAVTLANFIQPQTILLWNGREVEYCIHRKAFSRSLINKYRKCVEFGIHDYDVTIEDEL</sequence>
<reference evidence="3" key="2">
    <citation type="submission" date="2019-01" db="EMBL/GenBank/DDBJ databases">
        <title>Genome sequence of Desulfonema ishimotonii strain Tokyo 01.</title>
        <authorList>
            <person name="Fukui M."/>
        </authorList>
    </citation>
    <scope>NUCLEOTIDE SEQUENCE [LARGE SCALE GENOMIC DNA]</scope>
    <source>
        <strain evidence="3">Tokyo 01</strain>
    </source>
</reference>
<dbReference type="Pfam" id="PF04471">
    <property type="entry name" value="Mrr_cat"/>
    <property type="match status" value="1"/>
</dbReference>
<dbReference type="InterPro" id="IPR011335">
    <property type="entry name" value="Restrct_endonuc-II-like"/>
</dbReference>
<dbReference type="InterPro" id="IPR011856">
    <property type="entry name" value="tRNA_endonuc-like_dom_sf"/>
</dbReference>
<proteinExistence type="predicted"/>
<dbReference type="Gene3D" id="3.40.1350.10">
    <property type="match status" value="1"/>
</dbReference>
<dbReference type="EMBL" id="BEXT01000001">
    <property type="protein sequence ID" value="GBC62297.1"/>
    <property type="molecule type" value="Genomic_DNA"/>
</dbReference>
<name>A0A401FZC3_9BACT</name>
<dbReference type="RefSeq" id="WP_124329481.1">
    <property type="nucleotide sequence ID" value="NZ_BEXT01000001.1"/>
</dbReference>
<evidence type="ECO:0000259" key="1">
    <source>
        <dbReference type="Pfam" id="PF04471"/>
    </source>
</evidence>
<feature type="domain" description="Restriction endonuclease type IV Mrr" evidence="1">
    <location>
        <begin position="37"/>
        <end position="146"/>
    </location>
</feature>
<comment type="caution">
    <text evidence="2">The sequence shown here is derived from an EMBL/GenBank/DDBJ whole genome shotgun (WGS) entry which is preliminary data.</text>
</comment>
<dbReference type="GO" id="GO:0003677">
    <property type="term" value="F:DNA binding"/>
    <property type="evidence" value="ECO:0007669"/>
    <property type="project" value="InterPro"/>
</dbReference>
<dbReference type="AlphaFoldDB" id="A0A401FZC3"/>